<feature type="chain" id="PRO_5012596470" description="PpiC domain-containing protein" evidence="1">
    <location>
        <begin position="19"/>
        <end position="203"/>
    </location>
</feature>
<dbReference type="EMBL" id="LWBP01000210">
    <property type="protein sequence ID" value="OQP53585.1"/>
    <property type="molecule type" value="Genomic_DNA"/>
</dbReference>
<comment type="caution">
    <text evidence="2">The sequence shown here is derived from an EMBL/GenBank/DDBJ whole genome shotgun (WGS) entry which is preliminary data.</text>
</comment>
<dbReference type="AlphaFoldDB" id="A0A1V9F5M1"/>
<organism evidence="2 3">
    <name type="scientific">Niastella populi</name>
    <dbReference type="NCBI Taxonomy" id="550983"/>
    <lineage>
        <taxon>Bacteria</taxon>
        <taxon>Pseudomonadati</taxon>
        <taxon>Bacteroidota</taxon>
        <taxon>Chitinophagia</taxon>
        <taxon>Chitinophagales</taxon>
        <taxon>Chitinophagaceae</taxon>
        <taxon>Niastella</taxon>
    </lineage>
</organism>
<dbReference type="InterPro" id="IPR046357">
    <property type="entry name" value="PPIase_dom_sf"/>
</dbReference>
<dbReference type="Proteomes" id="UP000192276">
    <property type="component" value="Unassembled WGS sequence"/>
</dbReference>
<feature type="signal peptide" evidence="1">
    <location>
        <begin position="1"/>
        <end position="18"/>
    </location>
</feature>
<evidence type="ECO:0000313" key="3">
    <source>
        <dbReference type="Proteomes" id="UP000192276"/>
    </source>
</evidence>
<dbReference type="STRING" id="550983.A4R26_06300"/>
<accession>A0A1V9F5M1</accession>
<proteinExistence type="predicted"/>
<evidence type="ECO:0000256" key="1">
    <source>
        <dbReference type="SAM" id="SignalP"/>
    </source>
</evidence>
<dbReference type="Gene3D" id="3.10.50.40">
    <property type="match status" value="1"/>
</dbReference>
<keyword evidence="3" id="KW-1185">Reference proteome</keyword>
<dbReference type="SUPFAM" id="SSF54534">
    <property type="entry name" value="FKBP-like"/>
    <property type="match status" value="1"/>
</dbReference>
<gene>
    <name evidence="2" type="ORF">A4R26_06300</name>
</gene>
<evidence type="ECO:0000313" key="2">
    <source>
        <dbReference type="EMBL" id="OQP53585.1"/>
    </source>
</evidence>
<name>A0A1V9F5M1_9BACT</name>
<dbReference type="GO" id="GO:0003755">
    <property type="term" value="F:peptidyl-prolyl cis-trans isomerase activity"/>
    <property type="evidence" value="ECO:0007669"/>
    <property type="project" value="InterPro"/>
</dbReference>
<evidence type="ECO:0008006" key="4">
    <source>
        <dbReference type="Google" id="ProtNLM"/>
    </source>
</evidence>
<sequence>MKFSLSVLSVLFSATVMAQPTLVERFQKIGTVQQAQQFVDANPEIKPAILKLTYGKDTTLIDKRLLRQKQGDIFSVGYVTYKVVEAKEAVAYRASYIFLDGSSLSPSEIDSMKKLIVAKINAGESWDKLSDQYTMDGNTTRGDTDWFFGELMFPKEVQDAVAAHKKDEVFFVDVSERNWHYIIKKTHDDKVQKDIVVLRANGR</sequence>
<dbReference type="RefSeq" id="WP_081169465.1">
    <property type="nucleotide sequence ID" value="NZ_LWBP01000210.1"/>
</dbReference>
<protein>
    <recommendedName>
        <fullName evidence="4">PpiC domain-containing protein</fullName>
    </recommendedName>
</protein>
<keyword evidence="1" id="KW-0732">Signal</keyword>
<dbReference type="OrthoDB" id="1348210at2"/>
<reference evidence="3" key="1">
    <citation type="submission" date="2016-04" db="EMBL/GenBank/DDBJ databases">
        <authorList>
            <person name="Chen L."/>
            <person name="Zhuang W."/>
            <person name="Wang G."/>
        </authorList>
    </citation>
    <scope>NUCLEOTIDE SEQUENCE [LARGE SCALE GENOMIC DNA]</scope>
    <source>
        <strain evidence="3">208</strain>
    </source>
</reference>